<organism evidence="3 4">
    <name type="scientific">Terrimonas ginsenosidimutans</name>
    <dbReference type="NCBI Taxonomy" id="2908004"/>
    <lineage>
        <taxon>Bacteria</taxon>
        <taxon>Pseudomonadati</taxon>
        <taxon>Bacteroidota</taxon>
        <taxon>Chitinophagia</taxon>
        <taxon>Chitinophagales</taxon>
        <taxon>Chitinophagaceae</taxon>
        <taxon>Terrimonas</taxon>
    </lineage>
</organism>
<dbReference type="RefSeq" id="WP_237875544.1">
    <property type="nucleotide sequence ID" value="NZ_JAKLTR010000017.1"/>
</dbReference>
<feature type="transmembrane region" description="Helical" evidence="1">
    <location>
        <begin position="21"/>
        <end position="38"/>
    </location>
</feature>
<evidence type="ECO:0000256" key="1">
    <source>
        <dbReference type="SAM" id="Phobius"/>
    </source>
</evidence>
<dbReference type="Proteomes" id="UP001165367">
    <property type="component" value="Unassembled WGS sequence"/>
</dbReference>
<feature type="transmembrane region" description="Helical" evidence="1">
    <location>
        <begin position="518"/>
        <end position="540"/>
    </location>
</feature>
<dbReference type="SUPFAM" id="SSF55486">
    <property type="entry name" value="Metalloproteases ('zincins'), catalytic domain"/>
    <property type="match status" value="1"/>
</dbReference>
<evidence type="ECO:0000313" key="4">
    <source>
        <dbReference type="Proteomes" id="UP001165367"/>
    </source>
</evidence>
<sequence length="1176" mass="132520">MLNRLLRFELKYHSSQTVFRIALLIFFLLGMIAVRGGFGNDVYKNSPYVIMNITGLLSLCTIFSGTLFCANVILRDKTYRMDSMLFTTSIRKRSYFITRFTGLFLAVLMSLVCTSLGMIAGCFLLPSSEVGTFHLLHYVYAIITIGAPNVLLCCAILFSAAVLSSSIRLVYASGVLLYVFYWAGSMLGNSPLLANADPLNAPGSMALIADPFGLSIFFSETKNWTAQQRNSLLMMPEGLFLVNRLAWTTLSLLVLALTFRSFRFELKLQETKKIKEKKIALSALTAYRPVNTSATGFSYVLKAFRSQFRLETAALFKHIPFMVMMIVWVFMYAVELKDTLFGGIYSIRSYPDTSVIIEQFVVIRPVLVLIIFYAAELTWRERSANMHSLIYSSPLRNIIPWAAKLACLAVLIAFVITANIGIGIAIQVMSGYSQIDFTAYLQLYYYCGIPLLLFSVLILFIITLCSNKYLGIMLAALVTATIVFSARLGIEHYMLRYASVPELFYTAMNGFGRNATSFNWYMLYWGCFALLLSAISIGLWQNTRATGFKQRLLQLRKQFTLKALLLPAASIAVMIVAGGWIYHQTNTTGGYKSRGAKLQWQIDYEKKYRAKALTIQPFITSVKTEVDIFPADLRYTVRGTYQLKNGSAVPLASLWLGIDPSVTSADIAIAGAKLLTHDAVFGQYEYALSTPLKPGDRISILFSLEITRSGFTSFDAENNVAPDGTYIELEKFLPYIGYNDRYETDDKVSRLANHLPEKPSLLPPDTLYHLVDYETTISSEKGQSVVSVGSLKETWEKNGRSFFRYRSEQPIPFMFALSSAAYKVRSEIYDNVRIELYYHPGHEANTTAMLLGMKDALDYCRKNFGDYPFSSLKMAEVPQYGGAATAYPGVMFNAERINYLSDYRDTSKVNHAYAIAAHETAHQWWGTKLQPSAEPGSKVLTESLAKYTENMVVQKRFGRSYLRNYLENDSRLYFIYREFAEEEHTMDTVINQPFVYYQKGGIGLYAIQESIGEQQMSEKLKSFLMKHSSTGIRANTAGLKQALTIGASENENNLITDLFSKRITWNLSVDRATIRPLQDGQFEIECTVSARKMDGSFRSTREIPISDSIDIAVFGNIPGRRPSVAEPVYINKFFLNGNSNKFRWVMNAKPATICVDPYSVMLESDRADNTKAFQQE</sequence>
<feature type="transmembrane region" description="Helical" evidence="1">
    <location>
        <begin position="469"/>
        <end position="490"/>
    </location>
</feature>
<protein>
    <recommendedName>
        <fullName evidence="2">Peptidase M1 membrane alanine aminopeptidase domain-containing protein</fullName>
    </recommendedName>
</protein>
<reference evidence="3" key="1">
    <citation type="submission" date="2022-01" db="EMBL/GenBank/DDBJ databases">
        <authorList>
            <person name="Jo J.-H."/>
            <person name="Im W.-T."/>
        </authorList>
    </citation>
    <scope>NUCLEOTIDE SEQUENCE</scope>
    <source>
        <strain evidence="3">NA20</strain>
    </source>
</reference>
<dbReference type="InterPro" id="IPR014782">
    <property type="entry name" value="Peptidase_M1_dom"/>
</dbReference>
<feature type="transmembrane region" description="Helical" evidence="1">
    <location>
        <begin position="443"/>
        <end position="462"/>
    </location>
</feature>
<keyword evidence="1" id="KW-0812">Transmembrane</keyword>
<feature type="transmembrane region" description="Helical" evidence="1">
    <location>
        <begin position="313"/>
        <end position="334"/>
    </location>
</feature>
<feature type="transmembrane region" description="Helical" evidence="1">
    <location>
        <begin position="50"/>
        <end position="74"/>
    </location>
</feature>
<dbReference type="Gene3D" id="1.10.390.10">
    <property type="entry name" value="Neutral Protease Domain 2"/>
    <property type="match status" value="1"/>
</dbReference>
<evidence type="ECO:0000259" key="2">
    <source>
        <dbReference type="Pfam" id="PF01433"/>
    </source>
</evidence>
<dbReference type="EMBL" id="JAKLTR010000017">
    <property type="protein sequence ID" value="MCG2617007.1"/>
    <property type="molecule type" value="Genomic_DNA"/>
</dbReference>
<dbReference type="Pfam" id="PF01433">
    <property type="entry name" value="Peptidase_M1"/>
    <property type="match status" value="1"/>
</dbReference>
<name>A0ABS9KXD7_9BACT</name>
<feature type="transmembrane region" description="Helical" evidence="1">
    <location>
        <begin position="405"/>
        <end position="428"/>
    </location>
</feature>
<feature type="domain" description="Peptidase M1 membrane alanine aminopeptidase" evidence="2">
    <location>
        <begin position="856"/>
        <end position="1044"/>
    </location>
</feature>
<comment type="caution">
    <text evidence="3">The sequence shown here is derived from an EMBL/GenBank/DDBJ whole genome shotgun (WGS) entry which is preliminary data.</text>
</comment>
<gene>
    <name evidence="3" type="ORF">LZZ85_22115</name>
</gene>
<feature type="transmembrane region" description="Helical" evidence="1">
    <location>
        <begin position="169"/>
        <end position="187"/>
    </location>
</feature>
<feature type="transmembrane region" description="Helical" evidence="1">
    <location>
        <begin position="138"/>
        <end position="162"/>
    </location>
</feature>
<feature type="transmembrane region" description="Helical" evidence="1">
    <location>
        <begin position="239"/>
        <end position="259"/>
    </location>
</feature>
<keyword evidence="1" id="KW-1133">Transmembrane helix</keyword>
<accession>A0ABS9KXD7</accession>
<keyword evidence="1" id="KW-0472">Membrane</keyword>
<feature type="transmembrane region" description="Helical" evidence="1">
    <location>
        <begin position="561"/>
        <end position="582"/>
    </location>
</feature>
<feature type="transmembrane region" description="Helical" evidence="1">
    <location>
        <begin position="354"/>
        <end position="375"/>
    </location>
</feature>
<keyword evidence="4" id="KW-1185">Reference proteome</keyword>
<proteinExistence type="predicted"/>
<evidence type="ECO:0000313" key="3">
    <source>
        <dbReference type="EMBL" id="MCG2617007.1"/>
    </source>
</evidence>
<feature type="transmembrane region" description="Helical" evidence="1">
    <location>
        <begin position="199"/>
        <end position="218"/>
    </location>
</feature>
<feature type="transmembrane region" description="Helical" evidence="1">
    <location>
        <begin position="95"/>
        <end position="126"/>
    </location>
</feature>
<dbReference type="InterPro" id="IPR027268">
    <property type="entry name" value="Peptidase_M4/M1_CTD_sf"/>
</dbReference>
<feature type="transmembrane region" description="Helical" evidence="1">
    <location>
        <begin position="279"/>
        <end position="301"/>
    </location>
</feature>